<gene>
    <name evidence="1" type="ORF">A2V81_04680</name>
</gene>
<dbReference type="STRING" id="1817814.A2V81_04680"/>
<accession>A0A1F4XLY8</accession>
<dbReference type="Proteomes" id="UP000177614">
    <property type="component" value="Unassembled WGS sequence"/>
</dbReference>
<sequence length="279" mass="31236">MSKDSLEKGGSIVSAKNTRDTVRAILIPTVPFPDAVQSLVLAHESPVDMARLIADKLAVIAEDVVDEGENKETRVEAAFPNSQQETVMERVEKIVKIDGSERLVLLYQRKNYFVYVNGKIVMKACVDELKGGRKQIRSNDYDGRGRKFYDRNVIDGVQRSQANTEYDGDSENIIGYAQDVYDQKGILVERVIFRAQKLHHQAAASGTLPIWESTVTLYTFENGTPMSATPKALSTGTDVSCMFQKFLEQVIWPRQDAIPADSPLKDSYVPLVNQLRQGY</sequence>
<proteinExistence type="predicted"/>
<protein>
    <submittedName>
        <fullName evidence="1">Uncharacterized protein</fullName>
    </submittedName>
</protein>
<dbReference type="AlphaFoldDB" id="A0A1F4XLY8"/>
<evidence type="ECO:0000313" key="1">
    <source>
        <dbReference type="EMBL" id="OGC82614.1"/>
    </source>
</evidence>
<reference evidence="1 2" key="1">
    <citation type="journal article" date="2016" name="Nat. Commun.">
        <title>Thousands of microbial genomes shed light on interconnected biogeochemical processes in an aquifer system.</title>
        <authorList>
            <person name="Anantharaman K."/>
            <person name="Brown C.T."/>
            <person name="Hug L.A."/>
            <person name="Sharon I."/>
            <person name="Castelle C.J."/>
            <person name="Probst A.J."/>
            <person name="Thomas B.C."/>
            <person name="Singh A."/>
            <person name="Wilkins M.J."/>
            <person name="Karaoz U."/>
            <person name="Brodie E.L."/>
            <person name="Williams K.H."/>
            <person name="Hubbard S.S."/>
            <person name="Banfield J.F."/>
        </authorList>
    </citation>
    <scope>NUCLEOTIDE SEQUENCE [LARGE SCALE GENOMIC DNA]</scope>
</reference>
<comment type="caution">
    <text evidence="1">The sequence shown here is derived from an EMBL/GenBank/DDBJ whole genome shotgun (WGS) entry which is preliminary data.</text>
</comment>
<name>A0A1F4XLY8_9BACT</name>
<evidence type="ECO:0000313" key="2">
    <source>
        <dbReference type="Proteomes" id="UP000177614"/>
    </source>
</evidence>
<organism evidence="1 2">
    <name type="scientific">Candidatus Abawacabacteria bacterium RBG_16_42_10</name>
    <dbReference type="NCBI Taxonomy" id="1817814"/>
    <lineage>
        <taxon>Bacteria</taxon>
        <taxon>Candidatus Abawacaibacteriota</taxon>
    </lineage>
</organism>
<dbReference type="EMBL" id="MEWR01000003">
    <property type="protein sequence ID" value="OGC82614.1"/>
    <property type="molecule type" value="Genomic_DNA"/>
</dbReference>